<proteinExistence type="predicted"/>
<protein>
    <recommendedName>
        <fullName evidence="3">Capsular biosynthesis protein</fullName>
    </recommendedName>
</protein>
<reference evidence="1 2" key="1">
    <citation type="submission" date="2018-10" db="EMBL/GenBank/DDBJ databases">
        <title>Histidinibacterium lentulum gen. nov., sp. nov., a marine bacterium from the culture broth of Picochlorum sp. 122.</title>
        <authorList>
            <person name="Wang G."/>
        </authorList>
    </citation>
    <scope>NUCLEOTIDE SEQUENCE [LARGE SCALE GENOMIC DNA]</scope>
    <source>
        <strain evidence="1 2">B17</strain>
    </source>
</reference>
<dbReference type="Gene3D" id="3.40.50.12580">
    <property type="match status" value="1"/>
</dbReference>
<dbReference type="AlphaFoldDB" id="A0A3N2R775"/>
<evidence type="ECO:0000313" key="2">
    <source>
        <dbReference type="Proteomes" id="UP000268016"/>
    </source>
</evidence>
<evidence type="ECO:0000313" key="1">
    <source>
        <dbReference type="EMBL" id="ROU03176.1"/>
    </source>
</evidence>
<name>A0A3N2R775_9RHOB</name>
<gene>
    <name evidence="1" type="ORF">EAT49_07765</name>
</gene>
<sequence length="298" mass="33958">MSRAILYLPDGLRQVVESGRHPFLARLRSVLEGAGMEVSIRSEPRGVLERGRAAIRGDWSLVHMARPAGRRCLTFRRAYHYPFWRIERRAERWEWEVAHAAFGEVPDRAEADRFYGYWRTRLFGKGPEGARREGMIFVPLQGRLRERRSFQSLAPVEMVREVIAHAGRREVVVSLHPNERLDAADLAALEGLGVRPVTGGMEEALARCDLVVTENSSVAFNGYLFGKPAVLFARSDFHHIALDGAALGMAEAMRRAETHAPDYAGYLWWFWQKMALNAGRPEIEERIAERLRQLGWPV</sequence>
<dbReference type="OrthoDB" id="6713140at2"/>
<comment type="caution">
    <text evidence="1">The sequence shown here is derived from an EMBL/GenBank/DDBJ whole genome shotgun (WGS) entry which is preliminary data.</text>
</comment>
<organism evidence="1 2">
    <name type="scientific">Histidinibacterium lentulum</name>
    <dbReference type="NCBI Taxonomy" id="2480588"/>
    <lineage>
        <taxon>Bacteria</taxon>
        <taxon>Pseudomonadati</taxon>
        <taxon>Pseudomonadota</taxon>
        <taxon>Alphaproteobacteria</taxon>
        <taxon>Rhodobacterales</taxon>
        <taxon>Paracoccaceae</taxon>
        <taxon>Histidinibacterium</taxon>
    </lineage>
</organism>
<accession>A0A3N2R775</accession>
<dbReference type="EMBL" id="RDRB01000003">
    <property type="protein sequence ID" value="ROU03176.1"/>
    <property type="molecule type" value="Genomic_DNA"/>
</dbReference>
<dbReference type="InterPro" id="IPR043148">
    <property type="entry name" value="TagF_C"/>
</dbReference>
<dbReference type="RefSeq" id="WP_123641724.1">
    <property type="nucleotide sequence ID" value="NZ_ML119083.1"/>
</dbReference>
<evidence type="ECO:0008006" key="3">
    <source>
        <dbReference type="Google" id="ProtNLM"/>
    </source>
</evidence>
<dbReference type="Proteomes" id="UP000268016">
    <property type="component" value="Unassembled WGS sequence"/>
</dbReference>
<keyword evidence="2" id="KW-1185">Reference proteome</keyword>